<organism evidence="2 3">
    <name type="scientific">Aetokthonos hydrillicola Thurmond2011</name>
    <dbReference type="NCBI Taxonomy" id="2712845"/>
    <lineage>
        <taxon>Bacteria</taxon>
        <taxon>Bacillati</taxon>
        <taxon>Cyanobacteriota</taxon>
        <taxon>Cyanophyceae</taxon>
        <taxon>Nostocales</taxon>
        <taxon>Hapalosiphonaceae</taxon>
        <taxon>Aetokthonos</taxon>
    </lineage>
</organism>
<evidence type="ECO:0000313" key="2">
    <source>
        <dbReference type="EMBL" id="MDR9896495.1"/>
    </source>
</evidence>
<comment type="caution">
    <text evidence="2">The sequence shown here is derived from an EMBL/GenBank/DDBJ whole genome shotgun (WGS) entry which is preliminary data.</text>
</comment>
<protein>
    <submittedName>
        <fullName evidence="2">Uncharacterized protein</fullName>
    </submittedName>
</protein>
<gene>
    <name evidence="2" type="ORF">G7B40_018295</name>
</gene>
<dbReference type="Proteomes" id="UP000667802">
    <property type="component" value="Unassembled WGS sequence"/>
</dbReference>
<reference evidence="3" key="1">
    <citation type="journal article" date="2021" name="Science">
        <title>Hunting the eagle killer: A cyanobacterial neurotoxin causes vacuolar myelinopathy.</title>
        <authorList>
            <person name="Breinlinger S."/>
            <person name="Phillips T.J."/>
            <person name="Haram B.N."/>
            <person name="Mares J."/>
            <person name="Martinez Yerena J.A."/>
            <person name="Hrouzek P."/>
            <person name="Sobotka R."/>
            <person name="Henderson W.M."/>
            <person name="Schmieder P."/>
            <person name="Williams S.M."/>
            <person name="Lauderdale J.D."/>
            <person name="Wilde H.D."/>
            <person name="Gerrin W."/>
            <person name="Kust A."/>
            <person name="Washington J.W."/>
            <person name="Wagner C."/>
            <person name="Geier B."/>
            <person name="Liebeke M."/>
            <person name="Enke H."/>
            <person name="Niedermeyer T.H.J."/>
            <person name="Wilde S.B."/>
        </authorList>
    </citation>
    <scope>NUCLEOTIDE SEQUENCE [LARGE SCALE GENOMIC DNA]</scope>
    <source>
        <strain evidence="3">Thurmond2011</strain>
    </source>
</reference>
<evidence type="ECO:0000313" key="3">
    <source>
        <dbReference type="Proteomes" id="UP000667802"/>
    </source>
</evidence>
<feature type="signal peptide" evidence="1">
    <location>
        <begin position="1"/>
        <end position="31"/>
    </location>
</feature>
<proteinExistence type="predicted"/>
<dbReference type="RefSeq" id="WP_208350603.1">
    <property type="nucleotide sequence ID" value="NZ_JAALHA020000008.1"/>
</dbReference>
<evidence type="ECO:0000256" key="1">
    <source>
        <dbReference type="SAM" id="SignalP"/>
    </source>
</evidence>
<feature type="chain" id="PRO_5042953709" evidence="1">
    <location>
        <begin position="32"/>
        <end position="121"/>
    </location>
</feature>
<dbReference type="EMBL" id="JAALHA020000008">
    <property type="protein sequence ID" value="MDR9896495.1"/>
    <property type="molecule type" value="Genomic_DNA"/>
</dbReference>
<sequence length="121" mass="13044">MNKKFLLTLLSSQIVFGSVMSMVMMTKPAHADPTINQAGNHNACVEHPHVATHKLVCIKASNTANRVPNQQVGVASSQPNQIAELKFSDQESDEAIKLFGCDCPRCINAVRALHGLAPIPV</sequence>
<name>A0AAP5M8R1_9CYAN</name>
<accession>A0AAP5M8R1</accession>
<keyword evidence="3" id="KW-1185">Reference proteome</keyword>
<keyword evidence="1" id="KW-0732">Signal</keyword>
<dbReference type="AlphaFoldDB" id="A0AAP5M8R1"/>